<dbReference type="CDD" id="cd06575">
    <property type="entry name" value="PASTA_Pbp2x-like_2"/>
    <property type="match status" value="1"/>
</dbReference>
<dbReference type="InterPro" id="IPR005543">
    <property type="entry name" value="PASTA_dom"/>
</dbReference>
<protein>
    <submittedName>
        <fullName evidence="6">Penicillin-binding protein</fullName>
    </submittedName>
</protein>
<dbReference type="SUPFAM" id="SSF56519">
    <property type="entry name" value="Penicillin binding protein dimerisation domain"/>
    <property type="match status" value="1"/>
</dbReference>
<evidence type="ECO:0000256" key="4">
    <source>
        <dbReference type="SAM" id="Phobius"/>
    </source>
</evidence>
<dbReference type="PROSITE" id="PS51178">
    <property type="entry name" value="PASTA"/>
    <property type="match status" value="1"/>
</dbReference>
<dbReference type="AlphaFoldDB" id="A0A0A2EU68"/>
<dbReference type="Gene3D" id="3.40.710.10">
    <property type="entry name" value="DD-peptidase/beta-lactamase superfamily"/>
    <property type="match status" value="1"/>
</dbReference>
<evidence type="ECO:0000256" key="2">
    <source>
        <dbReference type="ARBA" id="ARBA00022645"/>
    </source>
</evidence>
<keyword evidence="2" id="KW-0378">Hydrolase</keyword>
<dbReference type="InterPro" id="IPR036138">
    <property type="entry name" value="PBP_dimer_sf"/>
</dbReference>
<dbReference type="InterPro" id="IPR005311">
    <property type="entry name" value="PBP_dimer"/>
</dbReference>
<name>A0A0A2EU68_9PORP</name>
<dbReference type="InterPro" id="IPR001460">
    <property type="entry name" value="PCN-bd_Tpept"/>
</dbReference>
<keyword evidence="2" id="KW-0121">Carboxypeptidase</keyword>
<sequence length="733" mass="80706">MKQEERNNPVTNKAVRRYRIVGALMILVLLVVFGKILKTIFVEGDRWRAIGETLHRPEPVDLAPIRGNIYAADGRAVAITAPYFRLYFDFQADPLKSIKKDSLNKLLDTLAHNISRKLSNQYEKIKPADLKKKWKQGMAKKSRYWPVINRDISYLQMKELYDMAPLARVPRKGLGPIPRSIRPEEKAKRMMPFGSLGSRTIGSVYGSMDGGLSQGKNGIELFYDKQLRGETGKASRVYVGGRRILNTIQSPKRGCDVYTTLDMDMQSIVEVELRNKLEEVEGESGTAILMEVATGQVKAITNLQRTSSGGYIESKNYAVADMSEPGSTFKTVSMMVALDAGIVHPEDIIETGNGLFSVGKRTVRDHNAHKGGYGPITAAQTIWYSSNVGVAKIILKGFAHDPDKYVEAVRRTGITDKFRLEIPGEAPAVVRKRADNPDRWYGTTLAWMSFGYETQIPPIHTLAFYNAIANGGKMMRPYFVTKVMDRGEIVQEHQPVVLRDSICKHSTLVAIQDMLSNVVAKGTGSPVKSPTVNISGKTGTAQISQGKSGYRAGGTMHLVSFCGYFPSENPKYTCMVVVRGPRGVYPSGGGISGVVVKQIAEKLLAIQEPEPFDTISPLPEIKHLPAVRAGQREPIVSALKSLNLPVKSASETDKNQWVRATEESGRISLKPLPAIKRGIMPDVRGLSAQDALYMLQLSGLRVKTNGWGHVVAQSLPYGSKVTVGQTVVIDLSM</sequence>
<feature type="domain" description="PASTA" evidence="5">
    <location>
        <begin position="674"/>
        <end position="733"/>
    </location>
</feature>
<dbReference type="GO" id="GO:0004180">
    <property type="term" value="F:carboxypeptidase activity"/>
    <property type="evidence" value="ECO:0007669"/>
    <property type="project" value="UniProtKB-KW"/>
</dbReference>
<keyword evidence="7" id="KW-1185">Reference proteome</keyword>
<dbReference type="GO" id="GO:0005886">
    <property type="term" value="C:plasma membrane"/>
    <property type="evidence" value="ECO:0007669"/>
    <property type="project" value="TreeGrafter"/>
</dbReference>
<dbReference type="PANTHER" id="PTHR30627">
    <property type="entry name" value="PEPTIDOGLYCAN D,D-TRANSPEPTIDASE"/>
    <property type="match status" value="1"/>
</dbReference>
<keyword evidence="4" id="KW-1133">Transmembrane helix</keyword>
<dbReference type="SMART" id="SM00740">
    <property type="entry name" value="PASTA"/>
    <property type="match status" value="1"/>
</dbReference>
<evidence type="ECO:0000259" key="5">
    <source>
        <dbReference type="PROSITE" id="PS51178"/>
    </source>
</evidence>
<dbReference type="InterPro" id="IPR012338">
    <property type="entry name" value="Beta-lactam/transpept-like"/>
</dbReference>
<evidence type="ECO:0000256" key="1">
    <source>
        <dbReference type="ARBA" id="ARBA00004370"/>
    </source>
</evidence>
<accession>A0A0A2EU68</accession>
<dbReference type="Gene3D" id="3.30.10.20">
    <property type="match status" value="1"/>
</dbReference>
<reference evidence="6 7" key="1">
    <citation type="submission" date="2014-08" db="EMBL/GenBank/DDBJ databases">
        <title>Porphyromonas gulae strain:COT-052_OH3439 Genome sequencing.</title>
        <authorList>
            <person name="Wallis C."/>
            <person name="Deusch O."/>
            <person name="O'Flynn C."/>
            <person name="Davis I."/>
            <person name="Jospin G."/>
            <person name="Darling A.E."/>
            <person name="Coil D.A."/>
            <person name="Alexiev A."/>
            <person name="Horsfall A."/>
            <person name="Kirkwood N."/>
            <person name="Harris S."/>
            <person name="Eisen J.A."/>
        </authorList>
    </citation>
    <scope>NUCLEOTIDE SEQUENCE [LARGE SCALE GENOMIC DNA]</scope>
    <source>
        <strain evidence="7">COT-052 OH3439</strain>
    </source>
</reference>
<dbReference type="InterPro" id="IPR050515">
    <property type="entry name" value="Beta-lactam/transpept"/>
</dbReference>
<dbReference type="PATRIC" id="fig|111105.18.peg.1229"/>
<dbReference type="RefSeq" id="WP_018964989.1">
    <property type="nucleotide sequence ID" value="NZ_JQJE01000010.1"/>
</dbReference>
<feature type="transmembrane region" description="Helical" evidence="4">
    <location>
        <begin position="20"/>
        <end position="37"/>
    </location>
</feature>
<dbReference type="GO" id="GO:0008658">
    <property type="term" value="F:penicillin binding"/>
    <property type="evidence" value="ECO:0007669"/>
    <property type="project" value="InterPro"/>
</dbReference>
<comment type="caution">
    <text evidence="6">The sequence shown here is derived from an EMBL/GenBank/DDBJ whole genome shotgun (WGS) entry which is preliminary data.</text>
</comment>
<dbReference type="Proteomes" id="UP000030146">
    <property type="component" value="Unassembled WGS sequence"/>
</dbReference>
<dbReference type="Gene3D" id="3.30.450.330">
    <property type="match status" value="1"/>
</dbReference>
<dbReference type="EMBL" id="JRAK01000160">
    <property type="protein sequence ID" value="KGN83738.1"/>
    <property type="molecule type" value="Genomic_DNA"/>
</dbReference>
<evidence type="ECO:0000256" key="3">
    <source>
        <dbReference type="ARBA" id="ARBA00023136"/>
    </source>
</evidence>
<evidence type="ECO:0000313" key="7">
    <source>
        <dbReference type="Proteomes" id="UP000030146"/>
    </source>
</evidence>
<dbReference type="Pfam" id="PF03717">
    <property type="entry name" value="PBP_dimer"/>
    <property type="match status" value="1"/>
</dbReference>
<evidence type="ECO:0000313" key="6">
    <source>
        <dbReference type="EMBL" id="KGN83738.1"/>
    </source>
</evidence>
<dbReference type="PANTHER" id="PTHR30627:SF1">
    <property type="entry name" value="PEPTIDOGLYCAN D,D-TRANSPEPTIDASE FTSI"/>
    <property type="match status" value="1"/>
</dbReference>
<dbReference type="Gene3D" id="3.90.1310.10">
    <property type="entry name" value="Penicillin-binding protein 2a (Domain 2)"/>
    <property type="match status" value="1"/>
</dbReference>
<keyword evidence="3 4" id="KW-0472">Membrane</keyword>
<organism evidence="6 7">
    <name type="scientific">Porphyromonas gulae</name>
    <dbReference type="NCBI Taxonomy" id="111105"/>
    <lineage>
        <taxon>Bacteria</taxon>
        <taxon>Pseudomonadati</taxon>
        <taxon>Bacteroidota</taxon>
        <taxon>Bacteroidia</taxon>
        <taxon>Bacteroidales</taxon>
        <taxon>Porphyromonadaceae</taxon>
        <taxon>Porphyromonas</taxon>
    </lineage>
</organism>
<dbReference type="GO" id="GO:0071555">
    <property type="term" value="P:cell wall organization"/>
    <property type="evidence" value="ECO:0007669"/>
    <property type="project" value="TreeGrafter"/>
</dbReference>
<gene>
    <name evidence="6" type="ORF">HR15_11670</name>
</gene>
<proteinExistence type="predicted"/>
<keyword evidence="4" id="KW-0812">Transmembrane</keyword>
<dbReference type="Pfam" id="PF03793">
    <property type="entry name" value="PASTA"/>
    <property type="match status" value="1"/>
</dbReference>
<dbReference type="SUPFAM" id="SSF56601">
    <property type="entry name" value="beta-lactamase/transpeptidase-like"/>
    <property type="match status" value="1"/>
</dbReference>
<dbReference type="SUPFAM" id="SSF54184">
    <property type="entry name" value="Penicillin-binding protein 2x (pbp-2x), c-terminal domain"/>
    <property type="match status" value="1"/>
</dbReference>
<comment type="subcellular location">
    <subcellularLocation>
        <location evidence="1">Membrane</location>
    </subcellularLocation>
</comment>
<dbReference type="Pfam" id="PF00905">
    <property type="entry name" value="Transpeptidase"/>
    <property type="match status" value="1"/>
</dbReference>
<keyword evidence="2" id="KW-0645">Protease</keyword>